<evidence type="ECO:0000256" key="3">
    <source>
        <dbReference type="ARBA" id="ARBA00022801"/>
    </source>
</evidence>
<dbReference type="NCBIfam" id="TIGR01693">
    <property type="entry name" value="UTase_glnD"/>
    <property type="match status" value="1"/>
</dbReference>
<dbReference type="InterPro" id="IPR002912">
    <property type="entry name" value="ACT_dom"/>
</dbReference>
<reference evidence="8 9" key="1">
    <citation type="submission" date="2019-02" db="EMBL/GenBank/DDBJ databases">
        <title>Deep-cultivation of Planctomycetes and their phenomic and genomic characterization uncovers novel biology.</title>
        <authorList>
            <person name="Wiegand S."/>
            <person name="Jogler M."/>
            <person name="Boedeker C."/>
            <person name="Pinto D."/>
            <person name="Vollmers J."/>
            <person name="Rivas-Marin E."/>
            <person name="Kohn T."/>
            <person name="Peeters S.H."/>
            <person name="Heuer A."/>
            <person name="Rast P."/>
            <person name="Oberbeckmann S."/>
            <person name="Bunk B."/>
            <person name="Jeske O."/>
            <person name="Meyerdierks A."/>
            <person name="Storesund J.E."/>
            <person name="Kallscheuer N."/>
            <person name="Luecker S."/>
            <person name="Lage O.M."/>
            <person name="Pohl T."/>
            <person name="Merkel B.J."/>
            <person name="Hornburger P."/>
            <person name="Mueller R.-W."/>
            <person name="Bruemmer F."/>
            <person name="Labrenz M."/>
            <person name="Spormann A.M."/>
            <person name="Op den Camp H."/>
            <person name="Overmann J."/>
            <person name="Amann R."/>
            <person name="Jetten M.S.M."/>
            <person name="Mascher T."/>
            <person name="Medema M.H."/>
            <person name="Devos D.P."/>
            <person name="Kaster A.-K."/>
            <person name="Ovreas L."/>
            <person name="Rohde M."/>
            <person name="Galperin M.Y."/>
            <person name="Jogler C."/>
        </authorList>
    </citation>
    <scope>NUCLEOTIDE SEQUENCE [LARGE SCALE GENOMIC DNA]</scope>
    <source>
        <strain evidence="8 9">Mal52</strain>
    </source>
</reference>
<evidence type="ECO:0000259" key="7">
    <source>
        <dbReference type="PROSITE" id="PS51671"/>
    </source>
</evidence>
<dbReference type="GO" id="GO:0008081">
    <property type="term" value="F:phosphoric diester hydrolase activity"/>
    <property type="evidence" value="ECO:0007669"/>
    <property type="project" value="UniProtKB-UniRule"/>
</dbReference>
<dbReference type="PANTHER" id="PTHR47320:SF1">
    <property type="entry name" value="BIFUNCTIONAL URIDYLYLTRANSFERASE_URIDYLYL-REMOVING ENZYME"/>
    <property type="match status" value="1"/>
</dbReference>
<dbReference type="GO" id="GO:0006808">
    <property type="term" value="P:regulation of nitrogen utilization"/>
    <property type="evidence" value="ECO:0007669"/>
    <property type="project" value="UniProtKB-UniRule"/>
</dbReference>
<evidence type="ECO:0000256" key="5">
    <source>
        <dbReference type="ARBA" id="ARBA00023268"/>
    </source>
</evidence>
<dbReference type="Pfam" id="PF08335">
    <property type="entry name" value="GlnD_UR_UTase"/>
    <property type="match status" value="1"/>
</dbReference>
<dbReference type="Gene3D" id="3.30.460.10">
    <property type="entry name" value="Beta Polymerase, domain 2"/>
    <property type="match status" value="1"/>
</dbReference>
<dbReference type="PROSITE" id="PS51671">
    <property type="entry name" value="ACT"/>
    <property type="match status" value="1"/>
</dbReference>
<dbReference type="SUPFAM" id="SSF81891">
    <property type="entry name" value="Poly A polymerase C-terminal region-like"/>
    <property type="match status" value="1"/>
</dbReference>
<dbReference type="KEGG" id="sdyn:Mal52_25390"/>
<organism evidence="8 9">
    <name type="scientific">Symmachiella dynata</name>
    <dbReference type="NCBI Taxonomy" id="2527995"/>
    <lineage>
        <taxon>Bacteria</taxon>
        <taxon>Pseudomonadati</taxon>
        <taxon>Planctomycetota</taxon>
        <taxon>Planctomycetia</taxon>
        <taxon>Planctomycetales</taxon>
        <taxon>Planctomycetaceae</taxon>
        <taxon>Symmachiella</taxon>
    </lineage>
</organism>
<dbReference type="Pfam" id="PF24931">
    <property type="entry name" value="ACT_ACR9_3rd"/>
    <property type="match status" value="1"/>
</dbReference>
<gene>
    <name evidence="6 8" type="primary">glnD</name>
    <name evidence="8" type="ORF">Mal52_25390</name>
</gene>
<dbReference type="Gene3D" id="1.10.3090.10">
    <property type="entry name" value="cca-adding enzyme, domain 2"/>
    <property type="match status" value="1"/>
</dbReference>
<comment type="activity regulation">
    <text evidence="6">Uridylyltransferase (UTase) activity is inhibited by glutamine, while glutamine activates uridylyl-removing (UR) activity.</text>
</comment>
<dbReference type="EC" id="2.7.7.59" evidence="6"/>
<evidence type="ECO:0000256" key="2">
    <source>
        <dbReference type="ARBA" id="ARBA00022695"/>
    </source>
</evidence>
<dbReference type="HAMAP" id="MF_00277">
    <property type="entry name" value="PII_uridylyl_transf"/>
    <property type="match status" value="1"/>
</dbReference>
<dbReference type="EC" id="3.1.4.-" evidence="6"/>
<feature type="region of interest" description="Uridylyl-removing" evidence="6">
    <location>
        <begin position="340"/>
        <end position="698"/>
    </location>
</feature>
<dbReference type="PIRSF" id="PIRSF006288">
    <property type="entry name" value="PII_uridyltransf"/>
    <property type="match status" value="1"/>
</dbReference>
<keyword evidence="4 6" id="KW-0460">Magnesium</keyword>
<keyword evidence="9" id="KW-1185">Reference proteome</keyword>
<dbReference type="Proteomes" id="UP000319383">
    <property type="component" value="Chromosome"/>
</dbReference>
<keyword evidence="5 6" id="KW-0511">Multifunctional enzyme</keyword>
<comment type="function">
    <text evidence="6">Modifies, by uridylylation and deuridylylation, the PII regulatory proteins (GlnB and homologs), in response to the nitrogen status of the cell that GlnD senses through the glutamine level. Under low glutamine levels, catalyzes the conversion of the PII proteins and UTP to PII-UMP and PPi, while under higher glutamine levels, GlnD hydrolyzes PII-UMP to PII and UMP (deuridylylation). Thus, controls uridylylation state and activity of the PII proteins, and plays an important role in the regulation of nitrogen metabolism.</text>
</comment>
<dbReference type="CDD" id="cd04900">
    <property type="entry name" value="ACT_UUR-like_1"/>
    <property type="match status" value="1"/>
</dbReference>
<name>A0A517ZNM6_9PLAN</name>
<dbReference type="RefSeq" id="WP_145376378.1">
    <property type="nucleotide sequence ID" value="NZ_CP036276.1"/>
</dbReference>
<dbReference type="SUPFAM" id="SSF81301">
    <property type="entry name" value="Nucleotidyltransferase"/>
    <property type="match status" value="1"/>
</dbReference>
<accession>A0A517ZNM6</accession>
<evidence type="ECO:0000313" key="8">
    <source>
        <dbReference type="EMBL" id="QDU44061.1"/>
    </source>
</evidence>
<keyword evidence="2 6" id="KW-0548">Nucleotidyltransferase</keyword>
<feature type="region of interest" description="Uridylyltransferase" evidence="6">
    <location>
        <begin position="1"/>
        <end position="339"/>
    </location>
</feature>
<evidence type="ECO:0000256" key="4">
    <source>
        <dbReference type="ARBA" id="ARBA00022842"/>
    </source>
</evidence>
<dbReference type="InterPro" id="IPR043519">
    <property type="entry name" value="NT_sf"/>
</dbReference>
<dbReference type="SUPFAM" id="SSF55021">
    <property type="entry name" value="ACT-like"/>
    <property type="match status" value="1"/>
</dbReference>
<dbReference type="InterPro" id="IPR010043">
    <property type="entry name" value="UTase/UR"/>
</dbReference>
<evidence type="ECO:0000256" key="6">
    <source>
        <dbReference type="HAMAP-Rule" id="MF_00277"/>
    </source>
</evidence>
<dbReference type="PANTHER" id="PTHR47320">
    <property type="entry name" value="BIFUNCTIONAL URIDYLYLTRANSFERASE/URIDYLYL-REMOVING ENZYME"/>
    <property type="match status" value="1"/>
</dbReference>
<evidence type="ECO:0000256" key="1">
    <source>
        <dbReference type="ARBA" id="ARBA00022679"/>
    </source>
</evidence>
<comment type="cofactor">
    <cofactor evidence="6">
        <name>Mg(2+)</name>
        <dbReference type="ChEBI" id="CHEBI:18420"/>
    </cofactor>
</comment>
<protein>
    <recommendedName>
        <fullName evidence="6">Bifunctional uridylyltransferase/uridylyl-removing enzyme</fullName>
        <shortName evidence="6">UTase/UR</shortName>
    </recommendedName>
    <alternativeName>
        <fullName evidence="6">Bifunctional [protein-PII] modification enzyme</fullName>
    </alternativeName>
    <alternativeName>
        <fullName evidence="6">Bifunctional nitrogen sensor protein</fullName>
    </alternativeName>
    <domain>
        <recommendedName>
            <fullName evidence="6">[Protein-PII] uridylyltransferase</fullName>
            <shortName evidence="6">PII uridylyltransferase</shortName>
            <shortName evidence="6">UTase</shortName>
            <ecNumber evidence="6">2.7.7.59</ecNumber>
        </recommendedName>
    </domain>
    <domain>
        <recommendedName>
            <fullName evidence="6">[Protein-PII]-UMP uridylyl-removing enzyme</fullName>
            <shortName evidence="6">UR</shortName>
            <ecNumber evidence="6">3.1.4.-</ecNumber>
        </recommendedName>
    </domain>
</protein>
<comment type="catalytic activity">
    <reaction evidence="6">
        <text>[protein-PII]-uridylyl-L-tyrosine + H2O = [protein-PII]-L-tyrosine + UMP + H(+)</text>
        <dbReference type="Rhea" id="RHEA:48600"/>
        <dbReference type="Rhea" id="RHEA-COMP:12147"/>
        <dbReference type="Rhea" id="RHEA-COMP:12148"/>
        <dbReference type="ChEBI" id="CHEBI:15377"/>
        <dbReference type="ChEBI" id="CHEBI:15378"/>
        <dbReference type="ChEBI" id="CHEBI:46858"/>
        <dbReference type="ChEBI" id="CHEBI:57865"/>
        <dbReference type="ChEBI" id="CHEBI:90602"/>
    </reaction>
</comment>
<dbReference type="InterPro" id="IPR013546">
    <property type="entry name" value="PII_UdlTrfase/GS_AdlTrfase"/>
</dbReference>
<dbReference type="CDD" id="cd04899">
    <property type="entry name" value="ACT_ACR-UUR-like_2"/>
    <property type="match status" value="1"/>
</dbReference>
<dbReference type="InterPro" id="IPR045865">
    <property type="entry name" value="ACT-like_dom_sf"/>
</dbReference>
<sequence>MERGSSLQAAARLSDSKAKVAAIRERARQAHTAKTPAWEVATQLADETETVIVEFFRDMLDGLNPADRRLVEQNTAVVKMGGFGRGEMAPYSDVDLLFLYRGTIDTMLTDALGSVVRNCWDAGIKLGHSVQNLRDAVRLARTDITFATSAIEARLLCGDAQLLNDFRQLFRRKVVDRNLQAFTESCIETRNIERKKFGGTVSQVQPNIKRSPGGLRDLHLMRWIGFARYQVSQVDDLDKVWALAEDDVRLLVEARDFLTRIRCELHFQAGGPQDVLTREEQLRLADVLGYEGRPGLKPVECFMRDYFRYASAIDDLAERLASMDRPRAISARIAERFLPNRTEDIFILSGDQIDVQADHHARLCSDLSLQVSLFALSARTGIDPSPTLLRDIAESHPEDPDEISPETAEEFLSIMTCTGAIESTLRKMYKAGVLEAIIPEMSRARGLLEFNEYHKYTVDEHSLIAVGAIESFHEEPSLLGQVYGEVKRKHLLHLAMLLHDMGKGFEEDHCLVGGQIAAAVAERLHLKESHGDRLVFLVEKHLVMSHLAFRRNINDINEILPFTRDVGSLDMLRMLYVLTAADITAVGPGTWNEWKGGLLAELYERSMLLLSGIRHDVEFNERLSQLRQRVRQYVSGSAVLSATLPGDQWVSTTMDTLPDHFLSSNNVEQVVDDLKQIAALQPKDSLIDWSADPINGTVLYRIVTHDSLAQGCFSKMAGVMAAMGLEIVSAEICTTSDGIVVDKFRVVDPEHPQGTPQVRLGEIKRVIRQVLAGERTVKSLFQTRRSKSDSSLVGPAPSPRIVFDNNSSETCTIIDVFARNRLGLLYAITGALFDLGLSVQLAKISTYGEKAVDVFYVTCENGKQLTDADQLRHVAEELRQRIEDI</sequence>
<comment type="domain">
    <text evidence="6">Has four distinct domains: an N-terminal nucleotidyltransferase (NT) domain responsible for UTase activity, a central HD domain that encodes UR activity, and two C-terminal ACT domains that seem to have a role in glutamine sensing.</text>
</comment>
<dbReference type="SUPFAM" id="SSF81593">
    <property type="entry name" value="Nucleotidyltransferase substrate binding subunit/domain"/>
    <property type="match status" value="1"/>
</dbReference>
<comment type="catalytic activity">
    <reaction evidence="6">
        <text>[protein-PII]-L-tyrosine + UTP = [protein-PII]-uridylyl-L-tyrosine + diphosphate</text>
        <dbReference type="Rhea" id="RHEA:13673"/>
        <dbReference type="Rhea" id="RHEA-COMP:12147"/>
        <dbReference type="Rhea" id="RHEA-COMP:12148"/>
        <dbReference type="ChEBI" id="CHEBI:33019"/>
        <dbReference type="ChEBI" id="CHEBI:46398"/>
        <dbReference type="ChEBI" id="CHEBI:46858"/>
        <dbReference type="ChEBI" id="CHEBI:90602"/>
        <dbReference type="EC" id="2.7.7.59"/>
    </reaction>
</comment>
<keyword evidence="3 6" id="KW-0378">Hydrolase</keyword>
<dbReference type="GO" id="GO:0008773">
    <property type="term" value="F:[protein-PII] uridylyltransferase activity"/>
    <property type="evidence" value="ECO:0007669"/>
    <property type="project" value="UniProtKB-UniRule"/>
</dbReference>
<proteinExistence type="inferred from homology"/>
<dbReference type="AlphaFoldDB" id="A0A517ZNM6"/>
<evidence type="ECO:0000313" key="9">
    <source>
        <dbReference type="Proteomes" id="UP000319383"/>
    </source>
</evidence>
<dbReference type="EMBL" id="CP036276">
    <property type="protein sequence ID" value="QDU44061.1"/>
    <property type="molecule type" value="Genomic_DNA"/>
</dbReference>
<comment type="similarity">
    <text evidence="6">Belongs to the GlnD family.</text>
</comment>
<feature type="domain" description="ACT" evidence="7">
    <location>
        <begin position="813"/>
        <end position="885"/>
    </location>
</feature>
<keyword evidence="1 6" id="KW-0808">Transferase</keyword>
<dbReference type="CDD" id="cd05401">
    <property type="entry name" value="NT_GlnE_GlnD_like"/>
    <property type="match status" value="1"/>
</dbReference>